<feature type="non-terminal residue" evidence="8">
    <location>
        <position position="222"/>
    </location>
</feature>
<keyword evidence="4" id="KW-0325">Glycoprotein</keyword>
<feature type="non-terminal residue" evidence="8">
    <location>
        <position position="1"/>
    </location>
</feature>
<accession>A0AAW0W3U1</accession>
<comment type="caution">
    <text evidence="8">The sequence shown here is derived from an EMBL/GenBank/DDBJ whole genome shotgun (WGS) entry which is preliminary data.</text>
</comment>
<keyword evidence="5" id="KW-0106">Calcium</keyword>
<feature type="compositionally biased region" description="Basic residues" evidence="6">
    <location>
        <begin position="203"/>
        <end position="213"/>
    </location>
</feature>
<organism evidence="8 9">
    <name type="scientific">Cherax quadricarinatus</name>
    <name type="common">Australian red claw crayfish</name>
    <dbReference type="NCBI Taxonomy" id="27406"/>
    <lineage>
        <taxon>Eukaryota</taxon>
        <taxon>Metazoa</taxon>
        <taxon>Ecdysozoa</taxon>
        <taxon>Arthropoda</taxon>
        <taxon>Crustacea</taxon>
        <taxon>Multicrustacea</taxon>
        <taxon>Malacostraca</taxon>
        <taxon>Eumalacostraca</taxon>
        <taxon>Eucarida</taxon>
        <taxon>Decapoda</taxon>
        <taxon>Pleocyemata</taxon>
        <taxon>Astacidea</taxon>
        <taxon>Parastacoidea</taxon>
        <taxon>Parastacidae</taxon>
        <taxon>Cherax</taxon>
    </lineage>
</organism>
<dbReference type="InterPro" id="IPR050174">
    <property type="entry name" value="Protocadherin/Cadherin-CA"/>
</dbReference>
<evidence type="ECO:0000256" key="3">
    <source>
        <dbReference type="ARBA" id="ARBA00022989"/>
    </source>
</evidence>
<dbReference type="PANTHER" id="PTHR24028">
    <property type="entry name" value="CADHERIN-87A"/>
    <property type="match status" value="1"/>
</dbReference>
<dbReference type="PRINTS" id="PR00205">
    <property type="entry name" value="CADHERIN"/>
</dbReference>
<dbReference type="PROSITE" id="PS50268">
    <property type="entry name" value="CADHERIN_2"/>
    <property type="match status" value="2"/>
</dbReference>
<evidence type="ECO:0000256" key="4">
    <source>
        <dbReference type="ARBA" id="ARBA00023180"/>
    </source>
</evidence>
<dbReference type="PANTHER" id="PTHR24028:SF146">
    <property type="entry name" value="CADHERIN 96CB, ISOFORM D-RELATED"/>
    <property type="match status" value="1"/>
</dbReference>
<evidence type="ECO:0000256" key="1">
    <source>
        <dbReference type="ARBA" id="ARBA00004167"/>
    </source>
</evidence>
<evidence type="ECO:0000256" key="6">
    <source>
        <dbReference type="SAM" id="MobiDB-lite"/>
    </source>
</evidence>
<proteinExistence type="predicted"/>
<dbReference type="InterPro" id="IPR002126">
    <property type="entry name" value="Cadherin-like_dom"/>
</dbReference>
<reference evidence="8 9" key="1">
    <citation type="journal article" date="2024" name="BMC Genomics">
        <title>Genome assembly of redclaw crayfish (Cherax quadricarinatus) provides insights into its immune adaptation and hypoxia tolerance.</title>
        <authorList>
            <person name="Liu Z."/>
            <person name="Zheng J."/>
            <person name="Li H."/>
            <person name="Fang K."/>
            <person name="Wang S."/>
            <person name="He J."/>
            <person name="Zhou D."/>
            <person name="Weng S."/>
            <person name="Chi M."/>
            <person name="Gu Z."/>
            <person name="He J."/>
            <person name="Li F."/>
            <person name="Wang M."/>
        </authorList>
    </citation>
    <scope>NUCLEOTIDE SEQUENCE [LARGE SCALE GENOMIC DNA]</scope>
    <source>
        <strain evidence="8">ZL_2023a</strain>
    </source>
</reference>
<evidence type="ECO:0000313" key="8">
    <source>
        <dbReference type="EMBL" id="KAK8723201.1"/>
    </source>
</evidence>
<keyword evidence="3" id="KW-1133">Transmembrane helix</keyword>
<keyword evidence="3" id="KW-0472">Membrane</keyword>
<evidence type="ECO:0000259" key="7">
    <source>
        <dbReference type="PROSITE" id="PS50268"/>
    </source>
</evidence>
<dbReference type="InterPro" id="IPR015919">
    <property type="entry name" value="Cadherin-like_sf"/>
</dbReference>
<keyword evidence="9" id="KW-1185">Reference proteome</keyword>
<feature type="domain" description="Cadherin" evidence="7">
    <location>
        <begin position="2"/>
        <end position="46"/>
    </location>
</feature>
<dbReference type="EMBL" id="JARKIK010000091">
    <property type="protein sequence ID" value="KAK8723201.1"/>
    <property type="molecule type" value="Genomic_DNA"/>
</dbReference>
<gene>
    <name evidence="8" type="ORF">OTU49_011903</name>
</gene>
<dbReference type="CDD" id="cd11304">
    <property type="entry name" value="Cadherin_repeat"/>
    <property type="match status" value="2"/>
</dbReference>
<feature type="region of interest" description="Disordered" evidence="6">
    <location>
        <begin position="195"/>
        <end position="222"/>
    </location>
</feature>
<protein>
    <recommendedName>
        <fullName evidence="7">Cadherin domain-containing protein</fullName>
    </recommendedName>
</protein>
<keyword evidence="2" id="KW-0812">Transmembrane</keyword>
<evidence type="ECO:0000256" key="2">
    <source>
        <dbReference type="ARBA" id="ARBA00022692"/>
    </source>
</evidence>
<evidence type="ECO:0000256" key="5">
    <source>
        <dbReference type="PROSITE-ProRule" id="PRU00043"/>
    </source>
</evidence>
<dbReference type="Gene3D" id="2.60.40.60">
    <property type="entry name" value="Cadherins"/>
    <property type="match status" value="2"/>
</dbReference>
<evidence type="ECO:0000313" key="9">
    <source>
        <dbReference type="Proteomes" id="UP001445076"/>
    </source>
</evidence>
<dbReference type="GO" id="GO:0007156">
    <property type="term" value="P:homophilic cell adhesion via plasma membrane adhesion molecules"/>
    <property type="evidence" value="ECO:0007669"/>
    <property type="project" value="InterPro"/>
</dbReference>
<dbReference type="AlphaFoldDB" id="A0AAW0W3U1"/>
<comment type="subcellular location">
    <subcellularLocation>
        <location evidence="1">Membrane</location>
        <topology evidence="1">Single-pass membrane protein</topology>
    </subcellularLocation>
</comment>
<dbReference type="GO" id="GO:0005886">
    <property type="term" value="C:plasma membrane"/>
    <property type="evidence" value="ECO:0007669"/>
    <property type="project" value="TreeGrafter"/>
</dbReference>
<dbReference type="SUPFAM" id="SSF49313">
    <property type="entry name" value="Cadherin-like"/>
    <property type="match status" value="2"/>
</dbReference>
<name>A0AAW0W3U1_CHEQU</name>
<dbReference type="Proteomes" id="UP001445076">
    <property type="component" value="Unassembled WGS sequence"/>
</dbReference>
<feature type="domain" description="Cadherin" evidence="7">
    <location>
        <begin position="47"/>
        <end position="163"/>
    </location>
</feature>
<dbReference type="GO" id="GO:0005509">
    <property type="term" value="F:calcium ion binding"/>
    <property type="evidence" value="ECO:0007669"/>
    <property type="project" value="UniProtKB-UniRule"/>
</dbReference>
<sequence length="222" mass="25140">NLDYERWPEHNLTVLAQDHGLPPLTASALIMVQVTDVKEELTTRLFDREEYRVHVTENNKTPLLLVDLNVSDWYAGHRLHFQLADPGMTGTIAVDSHSGEVYLIASLDRETKDMYRFKVRAIKPERGRALQHFYQQASGVDFLEYTVTSSTTNVSRAGDSLSFAAADGDSDRLTNTSRKSRVDSMPLLSVPAEVEPLPGFSRSRQRLKNHRRMTSTTFDSSR</sequence>